<dbReference type="Proteomes" id="UP000094112">
    <property type="component" value="Unassembled WGS sequence"/>
</dbReference>
<proteinExistence type="predicted"/>
<name>A0A1E3P6B2_WICAA</name>
<organism evidence="2 3">
    <name type="scientific">Wickerhamomyces anomalus (strain ATCC 58044 / CBS 1984 / NCYC 433 / NRRL Y-366-8)</name>
    <name type="common">Yeast</name>
    <name type="synonym">Hansenula anomala</name>
    <dbReference type="NCBI Taxonomy" id="683960"/>
    <lineage>
        <taxon>Eukaryota</taxon>
        <taxon>Fungi</taxon>
        <taxon>Dikarya</taxon>
        <taxon>Ascomycota</taxon>
        <taxon>Saccharomycotina</taxon>
        <taxon>Saccharomycetes</taxon>
        <taxon>Phaffomycetales</taxon>
        <taxon>Wickerhamomycetaceae</taxon>
        <taxon>Wickerhamomyces</taxon>
    </lineage>
</organism>
<reference evidence="2 3" key="1">
    <citation type="journal article" date="2016" name="Proc. Natl. Acad. Sci. U.S.A.">
        <title>Comparative genomics of biotechnologically important yeasts.</title>
        <authorList>
            <person name="Riley R."/>
            <person name="Haridas S."/>
            <person name="Wolfe K.H."/>
            <person name="Lopes M.R."/>
            <person name="Hittinger C.T."/>
            <person name="Goeker M."/>
            <person name="Salamov A.A."/>
            <person name="Wisecaver J.H."/>
            <person name="Long T.M."/>
            <person name="Calvey C.H."/>
            <person name="Aerts A.L."/>
            <person name="Barry K.W."/>
            <person name="Choi C."/>
            <person name="Clum A."/>
            <person name="Coughlan A.Y."/>
            <person name="Deshpande S."/>
            <person name="Douglass A.P."/>
            <person name="Hanson S.J."/>
            <person name="Klenk H.-P."/>
            <person name="LaButti K.M."/>
            <person name="Lapidus A."/>
            <person name="Lindquist E.A."/>
            <person name="Lipzen A.M."/>
            <person name="Meier-Kolthoff J.P."/>
            <person name="Ohm R.A."/>
            <person name="Otillar R.P."/>
            <person name="Pangilinan J.L."/>
            <person name="Peng Y."/>
            <person name="Rokas A."/>
            <person name="Rosa C.A."/>
            <person name="Scheuner C."/>
            <person name="Sibirny A.A."/>
            <person name="Slot J.C."/>
            <person name="Stielow J.B."/>
            <person name="Sun H."/>
            <person name="Kurtzman C.P."/>
            <person name="Blackwell M."/>
            <person name="Grigoriev I.V."/>
            <person name="Jeffries T.W."/>
        </authorList>
    </citation>
    <scope>NUCLEOTIDE SEQUENCE [LARGE SCALE GENOMIC DNA]</scope>
    <source>
        <strain evidence="3">ATCC 58044 / CBS 1984 / NCYC 433 / NRRL Y-366-8</strain>
    </source>
</reference>
<dbReference type="GO" id="GO:0032048">
    <property type="term" value="P:cardiolipin metabolic process"/>
    <property type="evidence" value="ECO:0007669"/>
    <property type="project" value="EnsemblFungi"/>
</dbReference>
<dbReference type="GO" id="GO:0005743">
    <property type="term" value="C:mitochondrial inner membrane"/>
    <property type="evidence" value="ECO:0007669"/>
    <property type="project" value="EnsemblFungi"/>
</dbReference>
<dbReference type="RefSeq" id="XP_019039594.1">
    <property type="nucleotide sequence ID" value="XM_019184817.1"/>
</dbReference>
<evidence type="ECO:0000313" key="2">
    <source>
        <dbReference type="EMBL" id="ODQ60387.1"/>
    </source>
</evidence>
<dbReference type="OrthoDB" id="341300at2759"/>
<dbReference type="Pfam" id="PF04707">
    <property type="entry name" value="PRELI"/>
    <property type="match status" value="1"/>
</dbReference>
<dbReference type="PROSITE" id="PS50904">
    <property type="entry name" value="PRELI_MSF1"/>
    <property type="match status" value="1"/>
</dbReference>
<dbReference type="InterPro" id="IPR006797">
    <property type="entry name" value="PRELI/MSF1_dom"/>
</dbReference>
<protein>
    <recommendedName>
        <fullName evidence="1">PRELI/MSF1 domain-containing protein</fullName>
    </recommendedName>
</protein>
<dbReference type="InterPro" id="IPR037365">
    <property type="entry name" value="Slowmo/Ups"/>
</dbReference>
<dbReference type="GO" id="GO:0005758">
    <property type="term" value="C:mitochondrial intermembrane space"/>
    <property type="evidence" value="ECO:0007669"/>
    <property type="project" value="EnsemblFungi"/>
</dbReference>
<gene>
    <name evidence="2" type="ORF">WICANDRAFT_78987</name>
</gene>
<dbReference type="STRING" id="683960.A0A1E3P6B2"/>
<dbReference type="PANTHER" id="PTHR11158">
    <property type="entry name" value="MSF1/PX19 RELATED"/>
    <property type="match status" value="1"/>
</dbReference>
<sequence>MVLWYKNRHDYPFNFETVTVAVFNKYPNPYASHVLSVDTIDREIKDGKLHTTRLIKKVGKLPRWVKPFLRGINDSWIVEKTIIDPKSQNLQSYTRNLDHTKIIRVEEYTTYQYDSNLDKTNVVYNVKFSSGFKNVVRDRIEAYSHSKFQENIKNTTMGMAYVMQKFQERRLLWAKNKAAS</sequence>
<evidence type="ECO:0000313" key="3">
    <source>
        <dbReference type="Proteomes" id="UP000094112"/>
    </source>
</evidence>
<dbReference type="GO" id="GO:2001247">
    <property type="term" value="P:positive regulation of phosphatidylcholine biosynthetic process"/>
    <property type="evidence" value="ECO:0007669"/>
    <property type="project" value="EnsemblFungi"/>
</dbReference>
<feature type="domain" description="PRELI/MSF1" evidence="1">
    <location>
        <begin position="1"/>
        <end position="171"/>
    </location>
</feature>
<dbReference type="GO" id="GO:1990050">
    <property type="term" value="F:phosphatidic acid transfer activity"/>
    <property type="evidence" value="ECO:0007669"/>
    <property type="project" value="EnsemblFungi"/>
</dbReference>
<dbReference type="GO" id="GO:0120010">
    <property type="term" value="P:intermembrane phospholipid transfer"/>
    <property type="evidence" value="ECO:0007669"/>
    <property type="project" value="EnsemblFungi"/>
</dbReference>
<dbReference type="GeneID" id="30202063"/>
<evidence type="ECO:0000259" key="1">
    <source>
        <dbReference type="PROSITE" id="PS50904"/>
    </source>
</evidence>
<dbReference type="AlphaFoldDB" id="A0A1E3P6B2"/>
<keyword evidence="3" id="KW-1185">Reference proteome</keyword>
<dbReference type="EMBL" id="KV454210">
    <property type="protein sequence ID" value="ODQ60387.1"/>
    <property type="molecule type" value="Genomic_DNA"/>
</dbReference>
<accession>A0A1E3P6B2</accession>